<evidence type="ECO:0000256" key="1">
    <source>
        <dbReference type="SAM" id="MobiDB-lite"/>
    </source>
</evidence>
<comment type="caution">
    <text evidence="2">The sequence shown here is derived from an EMBL/GenBank/DDBJ whole genome shotgun (WGS) entry which is preliminary data.</text>
</comment>
<accession>A0A4Z2GJE0</accession>
<feature type="region of interest" description="Disordered" evidence="1">
    <location>
        <begin position="19"/>
        <end position="83"/>
    </location>
</feature>
<evidence type="ECO:0000313" key="3">
    <source>
        <dbReference type="Proteomes" id="UP000314294"/>
    </source>
</evidence>
<reference evidence="2 3" key="1">
    <citation type="submission" date="2019-03" db="EMBL/GenBank/DDBJ databases">
        <title>First draft genome of Liparis tanakae, snailfish: a comprehensive survey of snailfish specific genes.</title>
        <authorList>
            <person name="Kim W."/>
            <person name="Song I."/>
            <person name="Jeong J.-H."/>
            <person name="Kim D."/>
            <person name="Kim S."/>
            <person name="Ryu S."/>
            <person name="Song J.Y."/>
            <person name="Lee S.K."/>
        </authorList>
    </citation>
    <scope>NUCLEOTIDE SEQUENCE [LARGE SCALE GENOMIC DNA]</scope>
    <source>
        <tissue evidence="2">Muscle</tissue>
    </source>
</reference>
<proteinExistence type="predicted"/>
<organism evidence="2 3">
    <name type="scientific">Liparis tanakae</name>
    <name type="common">Tanaka's snailfish</name>
    <dbReference type="NCBI Taxonomy" id="230148"/>
    <lineage>
        <taxon>Eukaryota</taxon>
        <taxon>Metazoa</taxon>
        <taxon>Chordata</taxon>
        <taxon>Craniata</taxon>
        <taxon>Vertebrata</taxon>
        <taxon>Euteleostomi</taxon>
        <taxon>Actinopterygii</taxon>
        <taxon>Neopterygii</taxon>
        <taxon>Teleostei</taxon>
        <taxon>Neoteleostei</taxon>
        <taxon>Acanthomorphata</taxon>
        <taxon>Eupercaria</taxon>
        <taxon>Perciformes</taxon>
        <taxon>Cottioidei</taxon>
        <taxon>Cottales</taxon>
        <taxon>Liparidae</taxon>
        <taxon>Liparis</taxon>
    </lineage>
</organism>
<feature type="compositionally biased region" description="Polar residues" evidence="1">
    <location>
        <begin position="27"/>
        <end position="37"/>
    </location>
</feature>
<keyword evidence="3" id="KW-1185">Reference proteome</keyword>
<dbReference type="EMBL" id="SRLO01000530">
    <property type="protein sequence ID" value="TNN53003.1"/>
    <property type="molecule type" value="Genomic_DNA"/>
</dbReference>
<sequence>MVTASEQMVMKINSYNGSAHEPIGALISSSAGSQQSPLDAAGSQLSPLDAAGSQLSPPDAAPTGADTQSNEEERQETEGAQQAEDHMYCETGAQQHGFKSDTYLHTVPGAAHMEDDSPVPQGERLEAAGWSSSELQQQTVPTARHGHIRRAQHRWERNTSRCRSYSVAHASTCQQMPQLVKRCHN</sequence>
<dbReference type="AlphaFoldDB" id="A0A4Z2GJE0"/>
<evidence type="ECO:0000313" key="2">
    <source>
        <dbReference type="EMBL" id="TNN53003.1"/>
    </source>
</evidence>
<gene>
    <name evidence="2" type="ORF">EYF80_036802</name>
</gene>
<name>A0A4Z2GJE0_9TELE</name>
<protein>
    <submittedName>
        <fullName evidence="2">Uncharacterized protein</fullName>
    </submittedName>
</protein>
<dbReference type="Proteomes" id="UP000314294">
    <property type="component" value="Unassembled WGS sequence"/>
</dbReference>